<evidence type="ECO:0000256" key="5">
    <source>
        <dbReference type="ARBA" id="ARBA00012669"/>
    </source>
</evidence>
<dbReference type="FunFam" id="3.40.50.10800:FF:000001">
    <property type="entry name" value="Quinolinate synthase A"/>
    <property type="match status" value="1"/>
</dbReference>
<dbReference type="InterPro" id="IPR036094">
    <property type="entry name" value="NadA_sf"/>
</dbReference>
<dbReference type="AlphaFoldDB" id="A0A368L5I0"/>
<comment type="pathway">
    <text evidence="4">Cofactor biosynthesis; NAD(+) biosynthesis; quinolinate from iminoaspartate: step 1/1.</text>
</comment>
<evidence type="ECO:0000256" key="4">
    <source>
        <dbReference type="ARBA" id="ARBA00005065"/>
    </source>
</evidence>
<keyword evidence="12" id="KW-0411">Iron-sulfur</keyword>
<keyword evidence="11" id="KW-0408">Iron</keyword>
<keyword evidence="6" id="KW-0004">4Fe-4S</keyword>
<dbReference type="GO" id="GO:0051539">
    <property type="term" value="F:4 iron, 4 sulfur cluster binding"/>
    <property type="evidence" value="ECO:0007669"/>
    <property type="project" value="UniProtKB-KW"/>
</dbReference>
<dbReference type="SUPFAM" id="SSF142754">
    <property type="entry name" value="NadA-like"/>
    <property type="match status" value="1"/>
</dbReference>
<dbReference type="OrthoDB" id="9801204at2"/>
<evidence type="ECO:0000256" key="13">
    <source>
        <dbReference type="ARBA" id="ARBA00050125"/>
    </source>
</evidence>
<evidence type="ECO:0000256" key="6">
    <source>
        <dbReference type="ARBA" id="ARBA00022485"/>
    </source>
</evidence>
<keyword evidence="17" id="KW-1185">Reference proteome</keyword>
<comment type="cofactor">
    <cofactor evidence="1">
        <name>[4Fe-4S] cluster</name>
        <dbReference type="ChEBI" id="CHEBI:49883"/>
    </cofactor>
</comment>
<evidence type="ECO:0000313" key="16">
    <source>
        <dbReference type="EMBL" id="RCS58672.1"/>
    </source>
</evidence>
<keyword evidence="7" id="KW-0963">Cytoplasm</keyword>
<protein>
    <recommendedName>
        <fullName evidence="14 15">Quinolinate synthase</fullName>
        <ecNumber evidence="5 15">2.5.1.72</ecNumber>
    </recommendedName>
</protein>
<dbReference type="UniPathway" id="UPA00253">
    <property type="reaction ID" value="UER00327"/>
</dbReference>
<comment type="catalytic activity">
    <reaction evidence="13">
        <text>iminosuccinate + dihydroxyacetone phosphate = quinolinate + phosphate + 2 H2O + H(+)</text>
        <dbReference type="Rhea" id="RHEA:25888"/>
        <dbReference type="ChEBI" id="CHEBI:15377"/>
        <dbReference type="ChEBI" id="CHEBI:15378"/>
        <dbReference type="ChEBI" id="CHEBI:29959"/>
        <dbReference type="ChEBI" id="CHEBI:43474"/>
        <dbReference type="ChEBI" id="CHEBI:57642"/>
        <dbReference type="ChEBI" id="CHEBI:77875"/>
        <dbReference type="EC" id="2.5.1.72"/>
    </reaction>
    <physiologicalReaction direction="left-to-right" evidence="13">
        <dbReference type="Rhea" id="RHEA:25889"/>
    </physiologicalReaction>
</comment>
<evidence type="ECO:0000256" key="7">
    <source>
        <dbReference type="ARBA" id="ARBA00022490"/>
    </source>
</evidence>
<accession>A0A368L5I0</accession>
<dbReference type="PANTHER" id="PTHR30573">
    <property type="entry name" value="QUINOLINATE SYNTHETASE A"/>
    <property type="match status" value="1"/>
</dbReference>
<dbReference type="NCBIfam" id="NF006877">
    <property type="entry name" value="PRK09375.1-1"/>
    <property type="match status" value="1"/>
</dbReference>
<comment type="caution">
    <text evidence="16">The sequence shown here is derived from an EMBL/GenBank/DDBJ whole genome shotgun (WGS) entry which is preliminary data.</text>
</comment>
<evidence type="ECO:0000256" key="12">
    <source>
        <dbReference type="ARBA" id="ARBA00023014"/>
    </source>
</evidence>
<proteinExistence type="predicted"/>
<dbReference type="FunFam" id="3.40.50.10800:FF:000003">
    <property type="entry name" value="Quinolinate synthase A"/>
    <property type="match status" value="1"/>
</dbReference>
<dbReference type="GO" id="GO:0008987">
    <property type="term" value="F:quinolinate synthetase A activity"/>
    <property type="evidence" value="ECO:0007669"/>
    <property type="project" value="UniProtKB-UniRule"/>
</dbReference>
<dbReference type="EMBL" id="QPGB01000002">
    <property type="protein sequence ID" value="RCS58672.1"/>
    <property type="molecule type" value="Genomic_DNA"/>
</dbReference>
<evidence type="ECO:0000256" key="8">
    <source>
        <dbReference type="ARBA" id="ARBA00022642"/>
    </source>
</evidence>
<keyword evidence="8" id="KW-0662">Pyridine nucleotide biosynthesis</keyword>
<evidence type="ECO:0000256" key="9">
    <source>
        <dbReference type="ARBA" id="ARBA00022679"/>
    </source>
</evidence>
<dbReference type="GO" id="GO:0046872">
    <property type="term" value="F:metal ion binding"/>
    <property type="evidence" value="ECO:0007669"/>
    <property type="project" value="UniProtKB-KW"/>
</dbReference>
<dbReference type="NCBIfam" id="NF006878">
    <property type="entry name" value="PRK09375.1-2"/>
    <property type="match status" value="1"/>
</dbReference>
<dbReference type="EC" id="2.5.1.72" evidence="5 15"/>
<dbReference type="GO" id="GO:0034628">
    <property type="term" value="P:'de novo' NAD+ biosynthetic process from L-aspartate"/>
    <property type="evidence" value="ECO:0007669"/>
    <property type="project" value="TreeGrafter"/>
</dbReference>
<organism evidence="16 17">
    <name type="scientific">Parvibium lacunae</name>
    <dbReference type="NCBI Taxonomy" id="1888893"/>
    <lineage>
        <taxon>Bacteria</taxon>
        <taxon>Pseudomonadati</taxon>
        <taxon>Pseudomonadota</taxon>
        <taxon>Betaproteobacteria</taxon>
        <taxon>Burkholderiales</taxon>
        <taxon>Alcaligenaceae</taxon>
        <taxon>Parvibium</taxon>
    </lineage>
</organism>
<evidence type="ECO:0000256" key="15">
    <source>
        <dbReference type="NCBIfam" id="TIGR00550"/>
    </source>
</evidence>
<evidence type="ECO:0000256" key="2">
    <source>
        <dbReference type="ARBA" id="ARBA00003791"/>
    </source>
</evidence>
<dbReference type="Pfam" id="PF02445">
    <property type="entry name" value="NadA"/>
    <property type="match status" value="1"/>
</dbReference>
<dbReference type="NCBIfam" id="TIGR00550">
    <property type="entry name" value="nadA"/>
    <property type="match status" value="1"/>
</dbReference>
<evidence type="ECO:0000313" key="17">
    <source>
        <dbReference type="Proteomes" id="UP000252357"/>
    </source>
</evidence>
<dbReference type="GO" id="GO:0005829">
    <property type="term" value="C:cytosol"/>
    <property type="evidence" value="ECO:0007669"/>
    <property type="project" value="TreeGrafter"/>
</dbReference>
<reference evidence="16 17" key="1">
    <citation type="journal article" date="2018" name="Int. J. Syst. Evol. Microbiol.">
        <title>Parvibium lacunae gen. nov., sp. nov., a new member of the family Alcaligenaceae isolated from a freshwater pond.</title>
        <authorList>
            <person name="Chen W.M."/>
            <person name="Xie P.B."/>
            <person name="Hsu M.Y."/>
            <person name="Sheu S.Y."/>
        </authorList>
    </citation>
    <scope>NUCLEOTIDE SEQUENCE [LARGE SCALE GENOMIC DNA]</scope>
    <source>
        <strain evidence="16 17">KMB9</strain>
    </source>
</reference>
<evidence type="ECO:0000256" key="1">
    <source>
        <dbReference type="ARBA" id="ARBA00001966"/>
    </source>
</evidence>
<dbReference type="PANTHER" id="PTHR30573:SF0">
    <property type="entry name" value="QUINOLINATE SYNTHASE, CHLOROPLASTIC"/>
    <property type="match status" value="1"/>
</dbReference>
<comment type="subcellular location">
    <subcellularLocation>
        <location evidence="3">Cytoplasm</location>
    </subcellularLocation>
</comment>
<evidence type="ECO:0000256" key="10">
    <source>
        <dbReference type="ARBA" id="ARBA00022723"/>
    </source>
</evidence>
<name>A0A368L5I0_9BURK</name>
<comment type="function">
    <text evidence="2">Catalyzes the condensation of iminoaspartate with dihydroxyacetone phosphate to form quinolinate.</text>
</comment>
<dbReference type="Proteomes" id="UP000252357">
    <property type="component" value="Unassembled WGS sequence"/>
</dbReference>
<evidence type="ECO:0000256" key="3">
    <source>
        <dbReference type="ARBA" id="ARBA00004496"/>
    </source>
</evidence>
<keyword evidence="9" id="KW-0808">Transferase</keyword>
<dbReference type="InterPro" id="IPR003473">
    <property type="entry name" value="NadA"/>
</dbReference>
<dbReference type="Gene3D" id="3.40.50.10800">
    <property type="entry name" value="NadA-like"/>
    <property type="match status" value="3"/>
</dbReference>
<gene>
    <name evidence="16" type="ORF">DU000_04695</name>
</gene>
<dbReference type="RefSeq" id="WP_114402758.1">
    <property type="nucleotide sequence ID" value="NZ_QPGB01000002.1"/>
</dbReference>
<keyword evidence="10" id="KW-0479">Metal-binding</keyword>
<sequence>MTTATTATFPVEFCRHDSTVAQAWARVPEEPGANERTELKAKIKRLLKEQNAVLVAHYYTDPDLQDLADETGGCVSDSLEMARFGKAHAAQTLVVCGVRFMGETAKILSPEKRILMPDLEATCSLDLGCPADEFAAFCDAHPDREVVVYANTSAAVKARADWMVTSSIGLKIVEHLHAQGKKILWAPDKHLGHYIQQKTGADMLLWQAACVVHDEFKANELLALKDKHPLAKVLVHPESPDSVLQMADVVGSTTQIIKAAQELDALEFIVATDNGILHKMRQAAPGKVFIEAPTAGNGATCKSCAHCPWMAMNGLRNLARTLETGSNEVFVDPAIGQQAVRCIDRMLDFAVQAGVSKPAETYNQKYAHGMGPA</sequence>
<evidence type="ECO:0000256" key="14">
    <source>
        <dbReference type="ARBA" id="ARBA00073059"/>
    </source>
</evidence>
<evidence type="ECO:0000256" key="11">
    <source>
        <dbReference type="ARBA" id="ARBA00023004"/>
    </source>
</evidence>